<comment type="caution">
    <text evidence="3">The sequence shown here is derived from an EMBL/GenBank/DDBJ whole genome shotgun (WGS) entry which is preliminary data.</text>
</comment>
<dbReference type="AlphaFoldDB" id="A0A8H6EP34"/>
<keyword evidence="2" id="KW-0472">Membrane</keyword>
<evidence type="ECO:0000313" key="3">
    <source>
        <dbReference type="EMBL" id="KAF5879362.1"/>
    </source>
</evidence>
<dbReference type="OrthoDB" id="10021397at2759"/>
<keyword evidence="4" id="KW-1185">Reference proteome</keyword>
<sequence length="72" mass="7672">MTALPGDSSSQESAELRAVYSVAIKEASCVGLLLAISIVGALIYDWKSLKTKYNDGSGESNSDNELDQFAEL</sequence>
<reference evidence="3 4" key="1">
    <citation type="journal article" date="2020" name="Phytopathology">
        <title>A high-quality genome resource of Botrytis fragariae, a new and rapidly spreading fungal pathogen causing strawberry gray mold in the U.S.A.</title>
        <authorList>
            <person name="Wu Y."/>
            <person name="Saski C.A."/>
            <person name="Schnabel G."/>
            <person name="Xiao S."/>
            <person name="Hu M."/>
        </authorList>
    </citation>
    <scope>NUCLEOTIDE SEQUENCE [LARGE SCALE GENOMIC DNA]</scope>
    <source>
        <strain evidence="3 4">BVB16</strain>
    </source>
</reference>
<evidence type="ECO:0000256" key="1">
    <source>
        <dbReference type="SAM" id="MobiDB-lite"/>
    </source>
</evidence>
<feature type="transmembrane region" description="Helical" evidence="2">
    <location>
        <begin position="20"/>
        <end position="44"/>
    </location>
</feature>
<protein>
    <submittedName>
        <fullName evidence="3">Putative major facilitator superfamily transporter protein</fullName>
    </submittedName>
</protein>
<evidence type="ECO:0000256" key="2">
    <source>
        <dbReference type="SAM" id="Phobius"/>
    </source>
</evidence>
<evidence type="ECO:0000313" key="4">
    <source>
        <dbReference type="Proteomes" id="UP000531561"/>
    </source>
</evidence>
<organism evidence="3 4">
    <name type="scientific">Botrytis fragariae</name>
    <dbReference type="NCBI Taxonomy" id="1964551"/>
    <lineage>
        <taxon>Eukaryota</taxon>
        <taxon>Fungi</taxon>
        <taxon>Dikarya</taxon>
        <taxon>Ascomycota</taxon>
        <taxon>Pezizomycotina</taxon>
        <taxon>Leotiomycetes</taxon>
        <taxon>Helotiales</taxon>
        <taxon>Sclerotiniaceae</taxon>
        <taxon>Botrytis</taxon>
    </lineage>
</organism>
<proteinExistence type="predicted"/>
<dbReference type="RefSeq" id="XP_037198306.1">
    <property type="nucleotide sequence ID" value="XM_037336940.1"/>
</dbReference>
<feature type="compositionally biased region" description="Acidic residues" evidence="1">
    <location>
        <begin position="62"/>
        <end position="72"/>
    </location>
</feature>
<dbReference type="EMBL" id="JABFCT010000001">
    <property type="protein sequence ID" value="KAF5879362.1"/>
    <property type="molecule type" value="Genomic_DNA"/>
</dbReference>
<name>A0A8H6EP34_9HELO</name>
<feature type="region of interest" description="Disordered" evidence="1">
    <location>
        <begin position="52"/>
        <end position="72"/>
    </location>
</feature>
<keyword evidence="2" id="KW-1133">Transmembrane helix</keyword>
<dbReference type="Proteomes" id="UP000531561">
    <property type="component" value="Unassembled WGS sequence"/>
</dbReference>
<keyword evidence="2" id="KW-0812">Transmembrane</keyword>
<gene>
    <name evidence="3" type="ORF">Bfra_006571</name>
</gene>
<accession>A0A8H6EP34</accession>
<dbReference type="GeneID" id="59260632"/>